<keyword evidence="1" id="KW-0472">Membrane</keyword>
<dbReference type="AlphaFoldDB" id="A0A0R3PFF5"/>
<proteinExistence type="predicted"/>
<keyword evidence="1" id="KW-0812">Transmembrane</keyword>
<dbReference type="STRING" id="334426.A0A0R3PFF5"/>
<dbReference type="Proteomes" id="UP000267027">
    <property type="component" value="Unassembled WGS sequence"/>
</dbReference>
<reference evidence="4" key="1">
    <citation type="submission" date="2017-02" db="UniProtKB">
        <authorList>
            <consortium name="WormBaseParasite"/>
        </authorList>
    </citation>
    <scope>IDENTIFICATION</scope>
</reference>
<sequence length="120" mass="14072">MFAKLFVLQIIKIFDTVKRLSLGGNETRFTCDCKTPSALQLWLREKRNRDKVVYLYYFLHFCDPISHVMWLLALFAALHSSSMTTESEEKHTDITLIKWSSDVRRVLKSNASALERDKEE</sequence>
<evidence type="ECO:0000256" key="1">
    <source>
        <dbReference type="SAM" id="Phobius"/>
    </source>
</evidence>
<dbReference type="EMBL" id="UYYA01000693">
    <property type="protein sequence ID" value="VDM54491.1"/>
    <property type="molecule type" value="Genomic_DNA"/>
</dbReference>
<organism evidence="4">
    <name type="scientific">Angiostrongylus costaricensis</name>
    <name type="common">Nematode worm</name>
    <dbReference type="NCBI Taxonomy" id="334426"/>
    <lineage>
        <taxon>Eukaryota</taxon>
        <taxon>Metazoa</taxon>
        <taxon>Ecdysozoa</taxon>
        <taxon>Nematoda</taxon>
        <taxon>Chromadorea</taxon>
        <taxon>Rhabditida</taxon>
        <taxon>Rhabditina</taxon>
        <taxon>Rhabditomorpha</taxon>
        <taxon>Strongyloidea</taxon>
        <taxon>Metastrongylidae</taxon>
        <taxon>Angiostrongylus</taxon>
    </lineage>
</organism>
<dbReference type="OrthoDB" id="9229163at2759"/>
<keyword evidence="3" id="KW-1185">Reference proteome</keyword>
<evidence type="ECO:0000313" key="3">
    <source>
        <dbReference type="Proteomes" id="UP000267027"/>
    </source>
</evidence>
<name>A0A0R3PFF5_ANGCS</name>
<evidence type="ECO:0000313" key="2">
    <source>
        <dbReference type="EMBL" id="VDM54491.1"/>
    </source>
</evidence>
<gene>
    <name evidence="2" type="ORF">ACOC_LOCUS2906</name>
</gene>
<protein>
    <submittedName>
        <fullName evidence="4">PH domain-containing protein</fullName>
    </submittedName>
</protein>
<dbReference type="WBParaSite" id="ACOC_0000290501-mRNA-1">
    <property type="protein sequence ID" value="ACOC_0000290501-mRNA-1"/>
    <property type="gene ID" value="ACOC_0000290501"/>
</dbReference>
<evidence type="ECO:0000313" key="4">
    <source>
        <dbReference type="WBParaSite" id="ACOC_0000290501-mRNA-1"/>
    </source>
</evidence>
<reference evidence="2 3" key="2">
    <citation type="submission" date="2018-11" db="EMBL/GenBank/DDBJ databases">
        <authorList>
            <consortium name="Pathogen Informatics"/>
        </authorList>
    </citation>
    <scope>NUCLEOTIDE SEQUENCE [LARGE SCALE GENOMIC DNA]</scope>
    <source>
        <strain evidence="2 3">Costa Rica</strain>
    </source>
</reference>
<accession>A0A0R3PFF5</accession>
<feature type="transmembrane region" description="Helical" evidence="1">
    <location>
        <begin position="54"/>
        <end position="78"/>
    </location>
</feature>
<keyword evidence="1" id="KW-1133">Transmembrane helix</keyword>